<comment type="caution">
    <text evidence="1">The sequence shown here is derived from an EMBL/GenBank/DDBJ whole genome shotgun (WGS) entry which is preliminary data.</text>
</comment>
<name>A0ACC2U0G4_9FUNG</name>
<keyword evidence="2" id="KW-1185">Reference proteome</keyword>
<protein>
    <submittedName>
        <fullName evidence="1">Uncharacterized protein</fullName>
    </submittedName>
</protein>
<dbReference type="EMBL" id="QTSX02001603">
    <property type="protein sequence ID" value="KAJ9080096.1"/>
    <property type="molecule type" value="Genomic_DNA"/>
</dbReference>
<evidence type="ECO:0000313" key="1">
    <source>
        <dbReference type="EMBL" id="KAJ9080096.1"/>
    </source>
</evidence>
<reference evidence="1" key="1">
    <citation type="submission" date="2022-04" db="EMBL/GenBank/DDBJ databases">
        <title>Genome of the entomopathogenic fungus Entomophthora muscae.</title>
        <authorList>
            <person name="Elya C."/>
            <person name="Lovett B.R."/>
            <person name="Lee E."/>
            <person name="Macias A.M."/>
            <person name="Hajek A.E."/>
            <person name="De Bivort B.L."/>
            <person name="Kasson M.T."/>
            <person name="De Fine Licht H.H."/>
            <person name="Stajich J.E."/>
        </authorList>
    </citation>
    <scope>NUCLEOTIDE SEQUENCE</scope>
    <source>
        <strain evidence="1">Berkeley</strain>
    </source>
</reference>
<evidence type="ECO:0000313" key="2">
    <source>
        <dbReference type="Proteomes" id="UP001165960"/>
    </source>
</evidence>
<dbReference type="Proteomes" id="UP001165960">
    <property type="component" value="Unassembled WGS sequence"/>
</dbReference>
<accession>A0ACC2U0G4</accession>
<sequence>MVNSFNFPYEKIRSPKKSSPPYRITSKFDWSVFSCILDKKKATKSVGNNASQQAHSSLKDQCGKRPLSETPSSHEVLSPKRNKGSPSSEMQEDSSSPLSSVTASPKAAILTAEILPTKAPENASSLDLGVRNKDGQTFVPKEHSVPSESSPLTELLDEPQLPSTTTLLKCEHSFSSKPSFSSSLTSLSPSDAERGDELDRKCSKSQL</sequence>
<gene>
    <name evidence="1" type="ORF">DSO57_1028613</name>
</gene>
<organism evidence="1 2">
    <name type="scientific">Entomophthora muscae</name>
    <dbReference type="NCBI Taxonomy" id="34485"/>
    <lineage>
        <taxon>Eukaryota</taxon>
        <taxon>Fungi</taxon>
        <taxon>Fungi incertae sedis</taxon>
        <taxon>Zoopagomycota</taxon>
        <taxon>Entomophthoromycotina</taxon>
        <taxon>Entomophthoromycetes</taxon>
        <taxon>Entomophthorales</taxon>
        <taxon>Entomophthoraceae</taxon>
        <taxon>Entomophthora</taxon>
    </lineage>
</organism>
<proteinExistence type="predicted"/>